<dbReference type="InterPro" id="IPR036312">
    <property type="entry name" value="Bifun_inhib/LTP/seed_sf"/>
</dbReference>
<evidence type="ECO:0000256" key="2">
    <source>
        <dbReference type="ARBA" id="ARBA00022729"/>
    </source>
</evidence>
<keyword evidence="4" id="KW-0325">Glycoprotein</keyword>
<reference evidence="9" key="1">
    <citation type="journal article" date="2017" name="Nat. Commun.">
        <title>The asparagus genome sheds light on the origin and evolution of a young Y chromosome.</title>
        <authorList>
            <person name="Harkess A."/>
            <person name="Zhou J."/>
            <person name="Xu C."/>
            <person name="Bowers J.E."/>
            <person name="Van der Hulst R."/>
            <person name="Ayyampalayam S."/>
            <person name="Mercati F."/>
            <person name="Riccardi P."/>
            <person name="McKain M.R."/>
            <person name="Kakrana A."/>
            <person name="Tang H."/>
            <person name="Ray J."/>
            <person name="Groenendijk J."/>
            <person name="Arikit S."/>
            <person name="Mathioni S.M."/>
            <person name="Nakano M."/>
            <person name="Shan H."/>
            <person name="Telgmann-Rauber A."/>
            <person name="Kanno A."/>
            <person name="Yue Z."/>
            <person name="Chen H."/>
            <person name="Li W."/>
            <person name="Chen Y."/>
            <person name="Xu X."/>
            <person name="Zhang Y."/>
            <person name="Luo S."/>
            <person name="Chen H."/>
            <person name="Gao J."/>
            <person name="Mao Z."/>
            <person name="Pires J.C."/>
            <person name="Luo M."/>
            <person name="Kudrna D."/>
            <person name="Wing R.A."/>
            <person name="Meyers B.C."/>
            <person name="Yi K."/>
            <person name="Kong H."/>
            <person name="Lavrijsen P."/>
            <person name="Sunseri F."/>
            <person name="Falavigna A."/>
            <person name="Ye Y."/>
            <person name="Leebens-Mack J.H."/>
            <person name="Chen G."/>
        </authorList>
    </citation>
    <scope>NUCLEOTIDE SEQUENCE [LARGE SCALE GENOMIC DNA]</scope>
    <source>
        <strain evidence="9">cv. DH0086</strain>
    </source>
</reference>
<evidence type="ECO:0000313" key="9">
    <source>
        <dbReference type="Proteomes" id="UP000243459"/>
    </source>
</evidence>
<dbReference type="Pfam" id="PF14368">
    <property type="entry name" value="LTP_2"/>
    <property type="match status" value="1"/>
</dbReference>
<evidence type="ECO:0000256" key="6">
    <source>
        <dbReference type="SAM" id="SignalP"/>
    </source>
</evidence>
<keyword evidence="2 6" id="KW-0732">Signal</keyword>
<protein>
    <recommendedName>
        <fullName evidence="7">Bifunctional inhibitor/plant lipid transfer protein/seed storage helical domain-containing protein</fullName>
    </recommendedName>
</protein>
<dbReference type="CDD" id="cd00010">
    <property type="entry name" value="AAI_LTSS"/>
    <property type="match status" value="1"/>
</dbReference>
<dbReference type="Gene3D" id="1.10.110.10">
    <property type="entry name" value="Plant lipid-transfer and hydrophobic proteins"/>
    <property type="match status" value="1"/>
</dbReference>
<evidence type="ECO:0000256" key="4">
    <source>
        <dbReference type="ARBA" id="ARBA00023180"/>
    </source>
</evidence>
<evidence type="ECO:0000256" key="1">
    <source>
        <dbReference type="ARBA" id="ARBA00009748"/>
    </source>
</evidence>
<gene>
    <name evidence="8" type="ORF">A4U43_C03F5160</name>
</gene>
<dbReference type="Proteomes" id="UP000243459">
    <property type="component" value="Chromosome 3"/>
</dbReference>
<feature type="signal peptide" evidence="6">
    <location>
        <begin position="1"/>
        <end position="27"/>
    </location>
</feature>
<evidence type="ECO:0000313" key="8">
    <source>
        <dbReference type="EMBL" id="ONK74333.1"/>
    </source>
</evidence>
<organism evidence="8 9">
    <name type="scientific">Asparagus officinalis</name>
    <name type="common">Garden asparagus</name>
    <dbReference type="NCBI Taxonomy" id="4686"/>
    <lineage>
        <taxon>Eukaryota</taxon>
        <taxon>Viridiplantae</taxon>
        <taxon>Streptophyta</taxon>
        <taxon>Embryophyta</taxon>
        <taxon>Tracheophyta</taxon>
        <taxon>Spermatophyta</taxon>
        <taxon>Magnoliopsida</taxon>
        <taxon>Liliopsida</taxon>
        <taxon>Asparagales</taxon>
        <taxon>Asparagaceae</taxon>
        <taxon>Asparagoideae</taxon>
        <taxon>Asparagus</taxon>
    </lineage>
</organism>
<dbReference type="Gramene" id="ONK74333">
    <property type="protein sequence ID" value="ONK74333"/>
    <property type="gene ID" value="A4U43_C03F5160"/>
</dbReference>
<dbReference type="PANTHER" id="PTHR33044">
    <property type="entry name" value="BIFUNCTIONAL INHIBITOR/LIPID-TRANSFER PROTEIN/SEED STORAGE 2S ALBUMIN SUPERFAMILY PROTEIN-RELATED"/>
    <property type="match status" value="1"/>
</dbReference>
<keyword evidence="3" id="KW-1015">Disulfide bond</keyword>
<feature type="chain" id="PRO_5024342849" description="Bifunctional inhibitor/plant lipid transfer protein/seed storage helical domain-containing protein" evidence="6">
    <location>
        <begin position="28"/>
        <end position="201"/>
    </location>
</feature>
<evidence type="ECO:0000256" key="3">
    <source>
        <dbReference type="ARBA" id="ARBA00023157"/>
    </source>
</evidence>
<dbReference type="InterPro" id="IPR043325">
    <property type="entry name" value="LTSS"/>
</dbReference>
<dbReference type="AlphaFoldDB" id="A0A5P1F9B9"/>
<comment type="similarity">
    <text evidence="1">Belongs to the plant LTP family.</text>
</comment>
<dbReference type="PROSITE" id="PS51257">
    <property type="entry name" value="PROKAR_LIPOPROTEIN"/>
    <property type="match status" value="1"/>
</dbReference>
<evidence type="ECO:0000256" key="5">
    <source>
        <dbReference type="SAM" id="MobiDB-lite"/>
    </source>
</evidence>
<keyword evidence="9" id="KW-1185">Reference proteome</keyword>
<dbReference type="EMBL" id="CM007383">
    <property type="protein sequence ID" value="ONK74333.1"/>
    <property type="molecule type" value="Genomic_DNA"/>
</dbReference>
<dbReference type="SUPFAM" id="SSF47699">
    <property type="entry name" value="Bifunctional inhibitor/lipid-transfer protein/seed storage 2S albumin"/>
    <property type="match status" value="1"/>
</dbReference>
<feature type="domain" description="Bifunctional inhibitor/plant lipid transfer protein/seed storage helical" evidence="7">
    <location>
        <begin position="16"/>
        <end position="112"/>
    </location>
</feature>
<feature type="region of interest" description="Disordered" evidence="5">
    <location>
        <begin position="129"/>
        <end position="171"/>
    </location>
</feature>
<name>A0A5P1F9B9_ASPOF</name>
<sequence length="201" mass="19923">MKTSKVSTKAISMAIMAMAMSMNLASAQVTSACTSSLISSFTPCLNFLTGSTNGGGSPTAGCCQALGSLISSSTDCACLMLTGSVPLTLPINRTLAINLPRICGSTSVPLQCKATATPVPGPGPIAYAPGLPPLPPTSGGGLDSVPPAAPPAETELPTSPSADGPAGVNQGQRPFVLPNSAVKLSPALFLVLVLGALFAKI</sequence>
<feature type="compositionally biased region" description="Low complexity" evidence="5">
    <location>
        <begin position="151"/>
        <end position="161"/>
    </location>
</feature>
<proteinExistence type="inferred from homology"/>
<dbReference type="InterPro" id="IPR016140">
    <property type="entry name" value="Bifunc_inhib/LTP/seed_store"/>
</dbReference>
<evidence type="ECO:0000259" key="7">
    <source>
        <dbReference type="Pfam" id="PF14368"/>
    </source>
</evidence>
<accession>A0A5P1F9B9</accession>
<dbReference type="OMA" id="CACLVIT"/>